<proteinExistence type="predicted"/>
<dbReference type="InParanoid" id="A0A1X7V8B9"/>
<feature type="domain" description="LITAF" evidence="3">
    <location>
        <begin position="117"/>
        <end position="174"/>
    </location>
</feature>
<dbReference type="Proteomes" id="UP000007879">
    <property type="component" value="Unassembled WGS sequence"/>
</dbReference>
<dbReference type="AlphaFoldDB" id="A0A1X7V8B9"/>
<dbReference type="InterPro" id="IPR006629">
    <property type="entry name" value="LITAF"/>
</dbReference>
<gene>
    <name evidence="4" type="primary">100633465</name>
</gene>
<evidence type="ECO:0000259" key="3">
    <source>
        <dbReference type="Pfam" id="PF10601"/>
    </source>
</evidence>
<dbReference type="KEGG" id="aqu:100633465"/>
<reference evidence="5" key="1">
    <citation type="journal article" date="2010" name="Nature">
        <title>The Amphimedon queenslandica genome and the evolution of animal complexity.</title>
        <authorList>
            <person name="Srivastava M."/>
            <person name="Simakov O."/>
            <person name="Chapman J."/>
            <person name="Fahey B."/>
            <person name="Gauthier M.E."/>
            <person name="Mitros T."/>
            <person name="Richards G.S."/>
            <person name="Conaco C."/>
            <person name="Dacre M."/>
            <person name="Hellsten U."/>
            <person name="Larroux C."/>
            <person name="Putnam N.H."/>
            <person name="Stanke M."/>
            <person name="Adamska M."/>
            <person name="Darling A."/>
            <person name="Degnan S.M."/>
            <person name="Oakley T.H."/>
            <person name="Plachetzki D.C."/>
            <person name="Zhai Y."/>
            <person name="Adamski M."/>
            <person name="Calcino A."/>
            <person name="Cummins S.F."/>
            <person name="Goodstein D.M."/>
            <person name="Harris C."/>
            <person name="Jackson D.J."/>
            <person name="Leys S.P."/>
            <person name="Shu S."/>
            <person name="Woodcroft B.J."/>
            <person name="Vervoort M."/>
            <person name="Kosik K.S."/>
            <person name="Manning G."/>
            <person name="Degnan B.M."/>
            <person name="Rokhsar D.S."/>
        </authorList>
    </citation>
    <scope>NUCLEOTIDE SEQUENCE [LARGE SCALE GENOMIC DNA]</scope>
</reference>
<sequence length="177" mass="19058">MTDTAPPLDEKSSYPPPYPNPQEGGYPPPQGGYPPPQSYPPPQEGYPPPQQGGYPPPQGSYPPPQQQGYPPPGYSDPQAPPPQQQQSAATTVVVQQQPVEVKVAFRDRPVVLPDGNTTVLRYKIGLLSWIVVGIVCLVTLECGICCVGFIALLIDGLKDVEHVHPVTGQVVGVYKRI</sequence>
<evidence type="ECO:0000313" key="5">
    <source>
        <dbReference type="Proteomes" id="UP000007879"/>
    </source>
</evidence>
<feature type="compositionally biased region" description="Pro residues" evidence="1">
    <location>
        <begin position="14"/>
        <end position="83"/>
    </location>
</feature>
<keyword evidence="2" id="KW-0472">Membrane</keyword>
<dbReference type="EnsemblMetazoa" id="XM_011404574.2">
    <property type="protein sequence ID" value="XP_011402876.1"/>
    <property type="gene ID" value="LOC100633465"/>
</dbReference>
<evidence type="ECO:0000256" key="2">
    <source>
        <dbReference type="SAM" id="Phobius"/>
    </source>
</evidence>
<dbReference type="EnsemblMetazoa" id="Aqu2.1.36223_001">
    <property type="protein sequence ID" value="Aqu2.1.36223_001"/>
    <property type="gene ID" value="Aqu2.1.36223"/>
</dbReference>
<dbReference type="OMA" id="WEGHEST"/>
<keyword evidence="2" id="KW-0812">Transmembrane</keyword>
<name>A0A1X7V8B9_AMPQE</name>
<evidence type="ECO:0000313" key="4">
    <source>
        <dbReference type="EnsemblMetazoa" id="Aqu2.1.36223_001"/>
    </source>
</evidence>
<feature type="region of interest" description="Disordered" evidence="1">
    <location>
        <begin position="1"/>
        <end position="89"/>
    </location>
</feature>
<feature type="transmembrane region" description="Helical" evidence="2">
    <location>
        <begin position="126"/>
        <end position="154"/>
    </location>
</feature>
<keyword evidence="5" id="KW-1185">Reference proteome</keyword>
<organism evidence="4">
    <name type="scientific">Amphimedon queenslandica</name>
    <name type="common">Sponge</name>
    <dbReference type="NCBI Taxonomy" id="400682"/>
    <lineage>
        <taxon>Eukaryota</taxon>
        <taxon>Metazoa</taxon>
        <taxon>Porifera</taxon>
        <taxon>Demospongiae</taxon>
        <taxon>Heteroscleromorpha</taxon>
        <taxon>Haplosclerida</taxon>
        <taxon>Niphatidae</taxon>
        <taxon>Amphimedon</taxon>
    </lineage>
</organism>
<protein>
    <recommendedName>
        <fullName evidence="3">LITAF domain-containing protein</fullName>
    </recommendedName>
</protein>
<accession>A0A1X7V8B9</accession>
<dbReference type="Pfam" id="PF10601">
    <property type="entry name" value="zf-LITAF-like"/>
    <property type="match status" value="1"/>
</dbReference>
<keyword evidence="2" id="KW-1133">Transmembrane helix</keyword>
<evidence type="ECO:0000256" key="1">
    <source>
        <dbReference type="SAM" id="MobiDB-lite"/>
    </source>
</evidence>
<reference evidence="4" key="2">
    <citation type="submission" date="2017-05" db="UniProtKB">
        <authorList>
            <consortium name="EnsemblMetazoa"/>
        </authorList>
    </citation>
    <scope>IDENTIFICATION</scope>
</reference>
<dbReference type="OrthoDB" id="4713066at2759"/>